<dbReference type="FunFam" id="3.40.50.1000:FF:000077">
    <property type="entry name" value="Phosphoserine phosphatase, chloroplastic"/>
    <property type="match status" value="1"/>
</dbReference>
<feature type="active site" description="Proton donor" evidence="11">
    <location>
        <position position="654"/>
    </location>
</feature>
<feature type="region of interest" description="Disordered" evidence="12">
    <location>
        <begin position="93"/>
        <end position="117"/>
    </location>
</feature>
<comment type="cofactor">
    <cofactor evidence="1">
        <name>Mg(2+)</name>
        <dbReference type="ChEBI" id="CHEBI:18420"/>
    </cofactor>
</comment>
<evidence type="ECO:0000259" key="13">
    <source>
        <dbReference type="PROSITE" id="PS50802"/>
    </source>
</evidence>
<evidence type="ECO:0000256" key="8">
    <source>
        <dbReference type="ARBA" id="ARBA00022842"/>
    </source>
</evidence>
<evidence type="ECO:0000256" key="10">
    <source>
        <dbReference type="ARBA" id="ARBA00031693"/>
    </source>
</evidence>
<evidence type="ECO:0000256" key="4">
    <source>
        <dbReference type="ARBA" id="ARBA00012640"/>
    </source>
</evidence>
<dbReference type="InterPro" id="IPR042467">
    <property type="entry name" value="Peptidase_C65_otubain_sub2"/>
</dbReference>
<protein>
    <recommendedName>
        <fullName evidence="4">phosphoserine phosphatase</fullName>
        <ecNumber evidence="4">3.1.3.3</ecNumber>
    </recommendedName>
    <alternativeName>
        <fullName evidence="10">O-phosphoserine phosphohydrolase</fullName>
    </alternativeName>
</protein>
<dbReference type="UniPathway" id="UPA00135">
    <property type="reaction ID" value="UER00198"/>
</dbReference>
<evidence type="ECO:0000313" key="15">
    <source>
        <dbReference type="Proteomes" id="UP000604825"/>
    </source>
</evidence>
<dbReference type="Pfam" id="PF00702">
    <property type="entry name" value="Hydrolase"/>
    <property type="match status" value="1"/>
</dbReference>
<dbReference type="EC" id="3.1.3.3" evidence="4"/>
<evidence type="ECO:0000256" key="11">
    <source>
        <dbReference type="PIRSR" id="PIRSR604469-1"/>
    </source>
</evidence>
<dbReference type="CDD" id="cd22749">
    <property type="entry name" value="Otubain_C65"/>
    <property type="match status" value="1"/>
</dbReference>
<keyword evidence="7" id="KW-0378">Hydrolase</keyword>
<feature type="compositionally biased region" description="Low complexity" evidence="12">
    <location>
        <begin position="64"/>
        <end position="74"/>
    </location>
</feature>
<feature type="compositionally biased region" description="Polar residues" evidence="12">
    <location>
        <begin position="527"/>
        <end position="558"/>
    </location>
</feature>
<evidence type="ECO:0000256" key="12">
    <source>
        <dbReference type="SAM" id="MobiDB-lite"/>
    </source>
</evidence>
<dbReference type="NCBIfam" id="TIGR00338">
    <property type="entry name" value="serB"/>
    <property type="match status" value="1"/>
</dbReference>
<dbReference type="GO" id="GO:0036424">
    <property type="term" value="F:L-phosphoserine phosphatase activity"/>
    <property type="evidence" value="ECO:0007669"/>
    <property type="project" value="InterPro"/>
</dbReference>
<dbReference type="NCBIfam" id="TIGR01488">
    <property type="entry name" value="HAD-SF-IB"/>
    <property type="match status" value="1"/>
</dbReference>
<dbReference type="InterPro" id="IPR050582">
    <property type="entry name" value="HAD-like_SerB"/>
</dbReference>
<keyword evidence="8" id="KW-0460">Magnesium</keyword>
<proteinExistence type="inferred from homology"/>
<comment type="caution">
    <text evidence="14">The sequence shown here is derived from an EMBL/GenBank/DDBJ whole genome shotgun (WGS) entry which is preliminary data.</text>
</comment>
<comment type="similarity">
    <text evidence="3">Belongs to the HAD-like hydrolase superfamily. SerB family.</text>
</comment>
<dbReference type="Gene3D" id="3.40.50.1000">
    <property type="entry name" value="HAD superfamily/HAD-like"/>
    <property type="match status" value="2"/>
</dbReference>
<dbReference type="SUPFAM" id="SSF56784">
    <property type="entry name" value="HAD-like"/>
    <property type="match status" value="1"/>
</dbReference>
<dbReference type="GO" id="GO:0009507">
    <property type="term" value="C:chloroplast"/>
    <property type="evidence" value="ECO:0007669"/>
    <property type="project" value="TreeGrafter"/>
</dbReference>
<dbReference type="Proteomes" id="UP000604825">
    <property type="component" value="Unassembled WGS sequence"/>
</dbReference>
<dbReference type="SUPFAM" id="SSF54001">
    <property type="entry name" value="Cysteine proteinases"/>
    <property type="match status" value="1"/>
</dbReference>
<feature type="active site" description="Nucleophile" evidence="11">
    <location>
        <position position="652"/>
    </location>
</feature>
<feature type="region of interest" description="Disordered" evidence="12">
    <location>
        <begin position="505"/>
        <end position="558"/>
    </location>
</feature>
<dbReference type="PANTHER" id="PTHR43344">
    <property type="entry name" value="PHOSPHOSERINE PHOSPHATASE"/>
    <property type="match status" value="1"/>
</dbReference>
<sequence length="858" mass="94893">MASGSGKNQYDNETKEPVYSLRQREESNAAAATEPPPSAPRLEIIEEEEEVHGPPAAGGQNPSAAAATATAAAAEQKGEETVSLFWAAWGSAGGKPPVPPRPPSFSRAGPPSFSRAGGPSAAFDLKNVFDELMLECQRERSGETDQKAEAEGTPRQQNEQVLFPGYFDYVLERFLFACDLAFGISNPAVLGDLGGGFWILESGPKKLWTHQHFGPKKARNRSGERIGISNRNYTVPHVSYQKLHITELIRHYNLLEMVAGQGVLFHSHALNLRNAYSEFRPVHGDGECFYRSFIFSYLEQVLHRQDTHEEHRLLAAIKGVARQHARLGWASEFSRSHKAFKKLIKKVMRWKTHGRWKHVPTINSYRIGKLLEFFNDYKGTDDIFAFLRLVAAIWICSHSEEFVPLIPELNEGRTLTEWCFQEVIQRRVFTDHIQITALVRALRVPLRVEYLFQEAGQDLYIGQDPQDDMPRSTCWPRHHHQVPPDHEVPRVTVLHTQEHYDIIYPYHPDGPVTSGESSGQRSDKTESQAAKSPSQHQTGSCSGETSNQQIDRVEGSTSTGTHVMAGLIRLRASLRSLPSVPRSSFARTPPALQVAAWFPSPLFHSANIRESRALLVAALDVSKDGSSVVLANSQPPKGVIETLRNADAVCFDVDSTVILDEGIDELADFCGAGKAVAEWTSKAMTGTVPFEEALSARLSLIKPSLSQVEECLKKRPPRISPGMADLVKKLKANNIDVFLVSGGFRQMIKPVAFELGIPPENIIANHLLFGTLGEYAGFDPTEPTSRSGGKAKAVLQIKQDHGYKAVVMIGDGATDLEARQPGGADLFICYAGVQMREPVAVEADWVVFDFQELITKLS</sequence>
<dbReference type="Gene3D" id="1.20.1300.20">
    <property type="entry name" value="Peptidase C65 Otubain, subdomain 2"/>
    <property type="match status" value="1"/>
</dbReference>
<evidence type="ECO:0000256" key="3">
    <source>
        <dbReference type="ARBA" id="ARBA00009184"/>
    </source>
</evidence>
<dbReference type="FunFam" id="1.20.1300.20:FF:000004">
    <property type="entry name" value="RNA-binding protein 8A"/>
    <property type="match status" value="1"/>
</dbReference>
<dbReference type="InterPro" id="IPR036412">
    <property type="entry name" value="HAD-like_sf"/>
</dbReference>
<dbReference type="PROSITE" id="PS50802">
    <property type="entry name" value="OTU"/>
    <property type="match status" value="1"/>
</dbReference>
<feature type="domain" description="OTU" evidence="13">
    <location>
        <begin position="277"/>
        <end position="506"/>
    </location>
</feature>
<dbReference type="GO" id="GO:0000287">
    <property type="term" value="F:magnesium ion binding"/>
    <property type="evidence" value="ECO:0007669"/>
    <property type="project" value="TreeGrafter"/>
</dbReference>
<gene>
    <name evidence="14" type="ORF">NCGR_LOCUS34657</name>
</gene>
<dbReference type="EMBL" id="CAJGYO010000008">
    <property type="protein sequence ID" value="CAD6250888.1"/>
    <property type="molecule type" value="Genomic_DNA"/>
</dbReference>
<dbReference type="InterPro" id="IPR019400">
    <property type="entry name" value="Peptidase_C65_otubain"/>
</dbReference>
<keyword evidence="6" id="KW-0479">Metal-binding</keyword>
<dbReference type="CDD" id="cd04309">
    <property type="entry name" value="HAD_PSP_eu"/>
    <property type="match status" value="1"/>
</dbReference>
<feature type="compositionally biased region" description="Basic and acidic residues" evidence="12">
    <location>
        <begin position="10"/>
        <end position="27"/>
    </location>
</feature>
<reference evidence="14" key="1">
    <citation type="submission" date="2020-10" db="EMBL/GenBank/DDBJ databases">
        <authorList>
            <person name="Han B."/>
            <person name="Lu T."/>
            <person name="Zhao Q."/>
            <person name="Huang X."/>
            <person name="Zhao Y."/>
        </authorList>
    </citation>
    <scope>NUCLEOTIDE SEQUENCE</scope>
</reference>
<feature type="region of interest" description="Disordered" evidence="12">
    <location>
        <begin position="1"/>
        <end position="76"/>
    </location>
</feature>
<evidence type="ECO:0000256" key="2">
    <source>
        <dbReference type="ARBA" id="ARBA00005135"/>
    </source>
</evidence>
<dbReference type="AlphaFoldDB" id="A0A811Q4A0"/>
<keyword evidence="15" id="KW-1185">Reference proteome</keyword>
<evidence type="ECO:0000256" key="7">
    <source>
        <dbReference type="ARBA" id="ARBA00022801"/>
    </source>
</evidence>
<evidence type="ECO:0000256" key="9">
    <source>
        <dbReference type="ARBA" id="ARBA00023299"/>
    </source>
</evidence>
<dbReference type="OrthoDB" id="640208at2759"/>
<evidence type="ECO:0000256" key="1">
    <source>
        <dbReference type="ARBA" id="ARBA00001946"/>
    </source>
</evidence>
<dbReference type="InterPro" id="IPR004469">
    <property type="entry name" value="PSP"/>
</dbReference>
<evidence type="ECO:0000313" key="14">
    <source>
        <dbReference type="EMBL" id="CAD6250888.1"/>
    </source>
</evidence>
<dbReference type="InterPro" id="IPR038765">
    <property type="entry name" value="Papain-like_cys_pep_sf"/>
</dbReference>
<keyword evidence="5" id="KW-0028">Amino-acid biosynthesis</keyword>
<keyword evidence="9" id="KW-0718">Serine biosynthesis</keyword>
<dbReference type="GO" id="GO:0006564">
    <property type="term" value="P:L-serine biosynthetic process"/>
    <property type="evidence" value="ECO:0007669"/>
    <property type="project" value="UniProtKB-KW"/>
</dbReference>
<dbReference type="InterPro" id="IPR003323">
    <property type="entry name" value="OTU_dom"/>
</dbReference>
<evidence type="ECO:0000256" key="6">
    <source>
        <dbReference type="ARBA" id="ARBA00022723"/>
    </source>
</evidence>
<comment type="pathway">
    <text evidence="2">Amino-acid biosynthesis; L-serine biosynthesis; L-serine from 3-phospho-D-glycerate: step 3/3.</text>
</comment>
<name>A0A811Q4A0_9POAL</name>
<evidence type="ECO:0000256" key="5">
    <source>
        <dbReference type="ARBA" id="ARBA00022605"/>
    </source>
</evidence>
<dbReference type="PANTHER" id="PTHR43344:SF2">
    <property type="entry name" value="PHOSPHOSERINE PHOSPHATASE"/>
    <property type="match status" value="1"/>
</dbReference>
<organism evidence="14 15">
    <name type="scientific">Miscanthus lutarioriparius</name>
    <dbReference type="NCBI Taxonomy" id="422564"/>
    <lineage>
        <taxon>Eukaryota</taxon>
        <taxon>Viridiplantae</taxon>
        <taxon>Streptophyta</taxon>
        <taxon>Embryophyta</taxon>
        <taxon>Tracheophyta</taxon>
        <taxon>Spermatophyta</taxon>
        <taxon>Magnoliopsida</taxon>
        <taxon>Liliopsida</taxon>
        <taxon>Poales</taxon>
        <taxon>Poaceae</taxon>
        <taxon>PACMAD clade</taxon>
        <taxon>Panicoideae</taxon>
        <taxon>Andropogonodae</taxon>
        <taxon>Andropogoneae</taxon>
        <taxon>Saccharinae</taxon>
        <taxon>Miscanthus</taxon>
    </lineage>
</organism>
<dbReference type="InterPro" id="IPR023214">
    <property type="entry name" value="HAD_sf"/>
</dbReference>
<dbReference type="Pfam" id="PF10275">
    <property type="entry name" value="Peptidase_C65"/>
    <property type="match status" value="1"/>
</dbReference>
<accession>A0A811Q4A0</accession>